<proteinExistence type="predicted"/>
<dbReference type="EMBL" id="CAJNOH010000114">
    <property type="protein sequence ID" value="CAF0879767.1"/>
    <property type="molecule type" value="Genomic_DNA"/>
</dbReference>
<dbReference type="EMBL" id="CAJNOL010001307">
    <property type="protein sequence ID" value="CAF1333826.1"/>
    <property type="molecule type" value="Genomic_DNA"/>
</dbReference>
<evidence type="ECO:0000313" key="4">
    <source>
        <dbReference type="Proteomes" id="UP000663870"/>
    </source>
</evidence>
<evidence type="ECO:0000313" key="3">
    <source>
        <dbReference type="Proteomes" id="UP000663854"/>
    </source>
</evidence>
<gene>
    <name evidence="2" type="ORF">JXQ802_LOCUS31207</name>
    <name evidence="1" type="ORF">PYM288_LOCUS8479</name>
</gene>
<comment type="caution">
    <text evidence="1">The sequence shown here is derived from an EMBL/GenBank/DDBJ whole genome shotgun (WGS) entry which is preliminary data.</text>
</comment>
<dbReference type="Proteomes" id="UP000663870">
    <property type="component" value="Unassembled WGS sequence"/>
</dbReference>
<name>A0A813Y7W1_9BILA</name>
<organism evidence="1 3">
    <name type="scientific">Rotaria sordida</name>
    <dbReference type="NCBI Taxonomy" id="392033"/>
    <lineage>
        <taxon>Eukaryota</taxon>
        <taxon>Metazoa</taxon>
        <taxon>Spiralia</taxon>
        <taxon>Gnathifera</taxon>
        <taxon>Rotifera</taxon>
        <taxon>Eurotatoria</taxon>
        <taxon>Bdelloidea</taxon>
        <taxon>Philodinida</taxon>
        <taxon>Philodinidae</taxon>
        <taxon>Rotaria</taxon>
    </lineage>
</organism>
<sequence>MIRNLTIKKKKDIRIIDEPHQNEIVIIANCVRVLVKGNSNLITLVSTVAMPFSSLHQIDDDKINSFMDDVQIQRFLRRPVELNSWPYKRNSPLCDYRLQFRPLALTPALCAYRNNYKEDPNQINPFKYG</sequence>
<reference evidence="1" key="1">
    <citation type="submission" date="2021-02" db="EMBL/GenBank/DDBJ databases">
        <authorList>
            <person name="Nowell W R."/>
        </authorList>
    </citation>
    <scope>NUCLEOTIDE SEQUENCE</scope>
</reference>
<dbReference type="AlphaFoldDB" id="A0A813Y7W1"/>
<evidence type="ECO:0000313" key="2">
    <source>
        <dbReference type="EMBL" id="CAF1333826.1"/>
    </source>
</evidence>
<keyword evidence="4" id="KW-1185">Reference proteome</keyword>
<accession>A0A813Y7W1</accession>
<protein>
    <submittedName>
        <fullName evidence="1">Uncharacterized protein</fullName>
    </submittedName>
</protein>
<evidence type="ECO:0000313" key="1">
    <source>
        <dbReference type="EMBL" id="CAF0879767.1"/>
    </source>
</evidence>
<dbReference type="Proteomes" id="UP000663854">
    <property type="component" value="Unassembled WGS sequence"/>
</dbReference>